<keyword evidence="2 5" id="KW-0812">Transmembrane</keyword>
<feature type="transmembrane region" description="Helical" evidence="5">
    <location>
        <begin position="303"/>
        <end position="325"/>
    </location>
</feature>
<feature type="transmembrane region" description="Helical" evidence="5">
    <location>
        <begin position="122"/>
        <end position="149"/>
    </location>
</feature>
<feature type="transmembrane region" description="Helical" evidence="5">
    <location>
        <begin position="204"/>
        <end position="226"/>
    </location>
</feature>
<evidence type="ECO:0000256" key="3">
    <source>
        <dbReference type="ARBA" id="ARBA00022989"/>
    </source>
</evidence>
<feature type="transmembrane region" description="Helical" evidence="5">
    <location>
        <begin position="42"/>
        <end position="64"/>
    </location>
</feature>
<keyword evidence="7" id="KW-1185">Reference proteome</keyword>
<keyword evidence="4 5" id="KW-0472">Membrane</keyword>
<keyword evidence="3 5" id="KW-1133">Transmembrane helix</keyword>
<sequence length="365" mass="40306">MAAPLLHALYNASEASPNAVNTFGPNAYDRQAVFFIMGHTPIWVFALTSFESVVSLISSLLLLLATASKQRRMPPHASDRALLSILFHIALSDIVFAACWLMAMVGFPLIRDAMNCGELCETLAVIGSSGVDAGFLACSFWTIILSWYLRHALSAQSLWGQRIHERYARWHCIFILGTWGVAVAIAIGAGSSGATSFNESTPSITLALCVIVEMFVPFGTTLFIFMKYLAVRRTFMPTDELLYSVEHDSSLVKRLNKRLLSYLAAYVVCQLPAALLTTISIWYSNKTLNPEDMDVRWSYWISWLMYAIQPLQGLADAVVFARHVVSPGHQPFSFFVGTAGCPSSRIQPVFASYATISEVSRSSKC</sequence>
<dbReference type="AlphaFoldDB" id="A0AB34K4B5"/>
<evidence type="ECO:0000313" key="6">
    <source>
        <dbReference type="EMBL" id="KAL1528859.1"/>
    </source>
</evidence>
<dbReference type="GO" id="GO:0004930">
    <property type="term" value="F:G protein-coupled receptor activity"/>
    <property type="evidence" value="ECO:0007669"/>
    <property type="project" value="TreeGrafter"/>
</dbReference>
<dbReference type="PANTHER" id="PTHR23112:SF0">
    <property type="entry name" value="TRANSMEMBRANE PROTEIN 116"/>
    <property type="match status" value="1"/>
</dbReference>
<evidence type="ECO:0000256" key="5">
    <source>
        <dbReference type="SAM" id="Phobius"/>
    </source>
</evidence>
<evidence type="ECO:0000256" key="1">
    <source>
        <dbReference type="ARBA" id="ARBA00004141"/>
    </source>
</evidence>
<protein>
    <recommendedName>
        <fullName evidence="8">G-protein coupled receptors family 1 profile domain-containing protein</fullName>
    </recommendedName>
</protein>
<comment type="caution">
    <text evidence="6">The sequence shown here is derived from an EMBL/GenBank/DDBJ whole genome shotgun (WGS) entry which is preliminary data.</text>
</comment>
<dbReference type="PANTHER" id="PTHR23112">
    <property type="entry name" value="G PROTEIN-COUPLED RECEPTOR 157-RELATED"/>
    <property type="match status" value="1"/>
</dbReference>
<name>A0AB34K4B5_PRYPA</name>
<dbReference type="EMBL" id="JBGBPQ010000002">
    <property type="protein sequence ID" value="KAL1528859.1"/>
    <property type="molecule type" value="Genomic_DNA"/>
</dbReference>
<dbReference type="GO" id="GO:0005886">
    <property type="term" value="C:plasma membrane"/>
    <property type="evidence" value="ECO:0007669"/>
    <property type="project" value="TreeGrafter"/>
</dbReference>
<dbReference type="SUPFAM" id="SSF81321">
    <property type="entry name" value="Family A G protein-coupled receptor-like"/>
    <property type="match status" value="1"/>
</dbReference>
<feature type="transmembrane region" description="Helical" evidence="5">
    <location>
        <begin position="85"/>
        <end position="110"/>
    </location>
</feature>
<dbReference type="Gene3D" id="1.20.1070.10">
    <property type="entry name" value="Rhodopsin 7-helix transmembrane proteins"/>
    <property type="match status" value="1"/>
</dbReference>
<evidence type="ECO:0000256" key="2">
    <source>
        <dbReference type="ARBA" id="ARBA00022692"/>
    </source>
</evidence>
<feature type="transmembrane region" description="Helical" evidence="5">
    <location>
        <begin position="170"/>
        <end position="192"/>
    </location>
</feature>
<evidence type="ECO:0008006" key="8">
    <source>
        <dbReference type="Google" id="ProtNLM"/>
    </source>
</evidence>
<gene>
    <name evidence="6" type="ORF">AB1Y20_010182</name>
</gene>
<organism evidence="6 7">
    <name type="scientific">Prymnesium parvum</name>
    <name type="common">Toxic golden alga</name>
    <dbReference type="NCBI Taxonomy" id="97485"/>
    <lineage>
        <taxon>Eukaryota</taxon>
        <taxon>Haptista</taxon>
        <taxon>Haptophyta</taxon>
        <taxon>Prymnesiophyceae</taxon>
        <taxon>Prymnesiales</taxon>
        <taxon>Prymnesiaceae</taxon>
        <taxon>Prymnesium</taxon>
    </lineage>
</organism>
<evidence type="ECO:0000256" key="4">
    <source>
        <dbReference type="ARBA" id="ARBA00023136"/>
    </source>
</evidence>
<evidence type="ECO:0000313" key="7">
    <source>
        <dbReference type="Proteomes" id="UP001515480"/>
    </source>
</evidence>
<feature type="transmembrane region" description="Helical" evidence="5">
    <location>
        <begin position="259"/>
        <end position="283"/>
    </location>
</feature>
<proteinExistence type="predicted"/>
<accession>A0AB34K4B5</accession>
<comment type="subcellular location">
    <subcellularLocation>
        <location evidence="1">Membrane</location>
        <topology evidence="1">Multi-pass membrane protein</topology>
    </subcellularLocation>
</comment>
<dbReference type="Proteomes" id="UP001515480">
    <property type="component" value="Unassembled WGS sequence"/>
</dbReference>
<dbReference type="GO" id="GO:0007189">
    <property type="term" value="P:adenylate cyclase-activating G protein-coupled receptor signaling pathway"/>
    <property type="evidence" value="ECO:0007669"/>
    <property type="project" value="TreeGrafter"/>
</dbReference>
<reference evidence="6 7" key="1">
    <citation type="journal article" date="2024" name="Science">
        <title>Giant polyketide synthase enzymes in the biosynthesis of giant marine polyether toxins.</title>
        <authorList>
            <person name="Fallon T.R."/>
            <person name="Shende V.V."/>
            <person name="Wierzbicki I.H."/>
            <person name="Pendleton A.L."/>
            <person name="Watervoot N.F."/>
            <person name="Auber R.P."/>
            <person name="Gonzalez D.J."/>
            <person name="Wisecaver J.H."/>
            <person name="Moore B.S."/>
        </authorList>
    </citation>
    <scope>NUCLEOTIDE SEQUENCE [LARGE SCALE GENOMIC DNA]</scope>
    <source>
        <strain evidence="6 7">12B1</strain>
    </source>
</reference>